<dbReference type="PANTHER" id="PTHR30605">
    <property type="entry name" value="ANHYDRO-N-ACETYLMURAMIC ACID KINASE"/>
    <property type="match status" value="1"/>
</dbReference>
<dbReference type="GO" id="GO:0005524">
    <property type="term" value="F:ATP binding"/>
    <property type="evidence" value="ECO:0007669"/>
    <property type="project" value="UniProtKB-UniRule"/>
</dbReference>
<dbReference type="PANTHER" id="PTHR30605:SF0">
    <property type="entry name" value="ANHYDRO-N-ACETYLMURAMIC ACID KINASE"/>
    <property type="match status" value="1"/>
</dbReference>
<protein>
    <recommendedName>
        <fullName evidence="2">Anhydro-N-acetylmuramic acid kinase</fullName>
        <ecNumber evidence="2">2.7.1.170</ecNumber>
    </recommendedName>
    <alternativeName>
        <fullName evidence="2">AnhMurNAc kinase</fullName>
    </alternativeName>
</protein>
<organism evidence="4 5">
    <name type="scientific">Hyella patelloides LEGE 07179</name>
    <dbReference type="NCBI Taxonomy" id="945734"/>
    <lineage>
        <taxon>Bacteria</taxon>
        <taxon>Bacillati</taxon>
        <taxon>Cyanobacteriota</taxon>
        <taxon>Cyanophyceae</taxon>
        <taxon>Pleurocapsales</taxon>
        <taxon>Hyellaceae</taxon>
        <taxon>Hyella</taxon>
    </lineage>
</organism>
<proteinExistence type="inferred from homology"/>
<dbReference type="Gene3D" id="3.30.420.40">
    <property type="match status" value="2"/>
</dbReference>
<dbReference type="EMBL" id="CAACVJ010000645">
    <property type="protein sequence ID" value="VEP18050.1"/>
    <property type="molecule type" value="Genomic_DNA"/>
</dbReference>
<evidence type="ECO:0000313" key="4">
    <source>
        <dbReference type="EMBL" id="VEP18050.1"/>
    </source>
</evidence>
<comment type="pathway">
    <text evidence="2">Amino-sugar metabolism; 1,6-anhydro-N-acetylmuramate degradation.</text>
</comment>
<comment type="function">
    <text evidence="2">Catalyzes the specific phosphorylation of 1,6-anhydro-N-acetylmuramic acid (anhMurNAc) with the simultaneous cleavage of the 1,6-anhydro ring, generating MurNAc-6-P. Is required for the utilization of anhMurNAc either imported from the medium or derived from its own cell wall murein, and thus plays a role in cell wall recycling.</text>
</comment>
<dbReference type="NCBIfam" id="NF007143">
    <property type="entry name" value="PRK09585.2-2"/>
    <property type="match status" value="1"/>
</dbReference>
<keyword evidence="2" id="KW-0067">ATP-binding</keyword>
<dbReference type="AlphaFoldDB" id="A0A563W321"/>
<dbReference type="GO" id="GO:0097175">
    <property type="term" value="P:1,6-anhydro-N-acetyl-beta-muramic acid catabolic process"/>
    <property type="evidence" value="ECO:0007669"/>
    <property type="project" value="UniProtKB-UniRule"/>
</dbReference>
<dbReference type="HAMAP" id="MF_01270">
    <property type="entry name" value="AnhMurNAc_kinase"/>
    <property type="match status" value="1"/>
</dbReference>
<dbReference type="Pfam" id="PF03702">
    <property type="entry name" value="AnmK"/>
    <property type="match status" value="2"/>
</dbReference>
<name>A0A563W321_9CYAN</name>
<feature type="binding site" evidence="2">
    <location>
        <begin position="9"/>
        <end position="16"/>
    </location>
    <ligand>
        <name>ATP</name>
        <dbReference type="ChEBI" id="CHEBI:30616"/>
    </ligand>
</feature>
<comment type="catalytic activity">
    <reaction evidence="2">
        <text>1,6-anhydro-N-acetyl-beta-muramate + ATP + H2O = N-acetyl-D-muramate 6-phosphate + ADP + H(+)</text>
        <dbReference type="Rhea" id="RHEA:24952"/>
        <dbReference type="ChEBI" id="CHEBI:15377"/>
        <dbReference type="ChEBI" id="CHEBI:15378"/>
        <dbReference type="ChEBI" id="CHEBI:30616"/>
        <dbReference type="ChEBI" id="CHEBI:58690"/>
        <dbReference type="ChEBI" id="CHEBI:58722"/>
        <dbReference type="ChEBI" id="CHEBI:456216"/>
        <dbReference type="EC" id="2.7.1.170"/>
    </reaction>
</comment>
<dbReference type="InterPro" id="IPR005338">
    <property type="entry name" value="Anhydro_N_Ac-Mur_kinase"/>
</dbReference>
<dbReference type="GO" id="GO:0009254">
    <property type="term" value="P:peptidoglycan turnover"/>
    <property type="evidence" value="ECO:0007669"/>
    <property type="project" value="UniProtKB-UniRule"/>
</dbReference>
<dbReference type="GO" id="GO:0016773">
    <property type="term" value="F:phosphotransferase activity, alcohol group as acceptor"/>
    <property type="evidence" value="ECO:0007669"/>
    <property type="project" value="UniProtKB-UniRule"/>
</dbReference>
<keyword evidence="5" id="KW-1185">Reference proteome</keyword>
<dbReference type="OrthoDB" id="9763949at2"/>
<dbReference type="InterPro" id="IPR043129">
    <property type="entry name" value="ATPase_NBD"/>
</dbReference>
<dbReference type="UniPathway" id="UPA00343"/>
<dbReference type="SUPFAM" id="SSF53067">
    <property type="entry name" value="Actin-like ATPase domain"/>
    <property type="match status" value="1"/>
</dbReference>
<keyword evidence="2" id="KW-0547">Nucleotide-binding</keyword>
<gene>
    <name evidence="2 4" type="primary">anmK</name>
    <name evidence="4" type="ORF">H1P_680018</name>
</gene>
<evidence type="ECO:0000313" key="5">
    <source>
        <dbReference type="Proteomes" id="UP000320055"/>
    </source>
</evidence>
<evidence type="ECO:0000256" key="2">
    <source>
        <dbReference type="HAMAP-Rule" id="MF_01270"/>
    </source>
</evidence>
<comment type="pathway">
    <text evidence="2">Cell wall biogenesis; peptidoglycan recycling.</text>
</comment>
<accession>A0A563W321</accession>
<feature type="compositionally biased region" description="Basic and acidic residues" evidence="3">
    <location>
        <begin position="133"/>
        <end position="146"/>
    </location>
</feature>
<dbReference type="GO" id="GO:0016301">
    <property type="term" value="F:kinase activity"/>
    <property type="evidence" value="ECO:0007669"/>
    <property type="project" value="UniProtKB-KW"/>
</dbReference>
<dbReference type="UniPathway" id="UPA00544"/>
<dbReference type="CDD" id="cd24050">
    <property type="entry name" value="ASKHA_NBD_ANMK"/>
    <property type="match status" value="1"/>
</dbReference>
<evidence type="ECO:0000256" key="3">
    <source>
        <dbReference type="SAM" id="MobiDB-lite"/>
    </source>
</evidence>
<feature type="region of interest" description="Disordered" evidence="3">
    <location>
        <begin position="125"/>
        <end position="146"/>
    </location>
</feature>
<comment type="similarity">
    <text evidence="2">Belongs to the anhydro-N-acetylmuramic acid kinase family.</text>
</comment>
<dbReference type="Proteomes" id="UP000320055">
    <property type="component" value="Unassembled WGS sequence"/>
</dbReference>
<dbReference type="RefSeq" id="WP_144867334.1">
    <property type="nucleotide sequence ID" value="NZ_LR213827.1"/>
</dbReference>
<keyword evidence="1 2" id="KW-0418">Kinase</keyword>
<reference evidence="4 5" key="1">
    <citation type="submission" date="2019-01" db="EMBL/GenBank/DDBJ databases">
        <authorList>
            <person name="Brito A."/>
        </authorList>
    </citation>
    <scope>NUCLEOTIDE SEQUENCE [LARGE SCALE GENOMIC DNA]</scope>
    <source>
        <strain evidence="4">1</strain>
    </source>
</reference>
<sequence>MKVIGLISGTSIDGIDAVLVEITGENLDIEIELLNAETYPYPTELKSKIIEVCHNQAISMAELAQLDDAIAYQFAISAQNIQQKFPTATIIGSHGQTVYHRPPILRNEERGTRNKEEKIFTVKENTNQQTKNQKAEEIRDRDSKRNKENSSLILGYSMQLGRGEVIANLTRIPTVSNFRAADIAAGGHGAPLVSKIDICLLSHPTKHRVIQNLGGIGNFTYLPPRNNPDWEQKICGWDTGPANVLIDLAISELTDGKQTYDRNGEFASGGTPCKKLVQQWLEQDYFLQSPPKSTGRELFNQDYLNQCWQDAQTENLSDADWLATITELTVASIAHSYRTFLPQIPDEILLCGGGSRNIYLRQRLQAELTSAKILTTDEVGLDGDHKEAIAFAILAYWRYHCNFPGNVPQVTSANKPMLLGDIHLPQL</sequence>
<dbReference type="EC" id="2.7.1.170" evidence="2"/>
<keyword evidence="2" id="KW-0119">Carbohydrate metabolism</keyword>
<evidence type="ECO:0000256" key="1">
    <source>
        <dbReference type="ARBA" id="ARBA00022777"/>
    </source>
</evidence>
<dbReference type="GO" id="GO:0006040">
    <property type="term" value="P:amino sugar metabolic process"/>
    <property type="evidence" value="ECO:0007669"/>
    <property type="project" value="InterPro"/>
</dbReference>
<keyword evidence="2 4" id="KW-0808">Transferase</keyword>